<evidence type="ECO:0000256" key="1">
    <source>
        <dbReference type="ARBA" id="ARBA00004429"/>
    </source>
</evidence>
<dbReference type="GO" id="GO:0009236">
    <property type="term" value="P:cobalamin biosynthetic process"/>
    <property type="evidence" value="ECO:0007669"/>
    <property type="project" value="UniProtKB-UniRule"/>
</dbReference>
<comment type="subunit">
    <text evidence="14">Forms an energy-coupling factor (ECF) transporter complex composed of an ATP-binding protein (A component, CbiO), a transmembrane protein (T component, CbiQ) and 2 possible substrate-capture proteins (S components, CbiM and CbiN) of unknown stoichimetry.</text>
</comment>
<evidence type="ECO:0000313" key="15">
    <source>
        <dbReference type="EMBL" id="SET24208.1"/>
    </source>
</evidence>
<dbReference type="InterPro" id="IPR018024">
    <property type="entry name" value="CbiM"/>
</dbReference>
<keyword evidence="11 14" id="KW-0472">Membrane</keyword>
<dbReference type="OrthoDB" id="9809846at2"/>
<dbReference type="NCBIfam" id="TIGR00123">
    <property type="entry name" value="cbiM"/>
    <property type="match status" value="1"/>
</dbReference>
<feature type="transmembrane region" description="Helical" evidence="14">
    <location>
        <begin position="130"/>
        <end position="152"/>
    </location>
</feature>
<evidence type="ECO:0000256" key="4">
    <source>
        <dbReference type="ARBA" id="ARBA00022448"/>
    </source>
</evidence>
<feature type="transmembrane region" description="Helical" evidence="14">
    <location>
        <begin position="65"/>
        <end position="85"/>
    </location>
</feature>
<sequence>MKKKQLFSAFTLAGVLAILPTPVFAMHISEGFLSLKWVIAWWIALLPFLYFSTKRLKATLEEHPNCKILLAVIGATTFVLSTLTLPSFTGSSSHPAAVALGAIMFGPTMMVLIYFIVLTFHALLLSHGGITTLGANAFSMAVVGPFVTYGVYKLLKHLKAPTWASVFVATAIGSLSIYITTSIQLSFAYGDAATGFLGSFMKFMSIFAITQIPLAIVEGVLTVVVFKVIFNYNKQKLEELSFM</sequence>
<keyword evidence="4 14" id="KW-0813">Transport</keyword>
<protein>
    <recommendedName>
        <fullName evidence="14">Cobalt transport protein CbiM</fullName>
    </recommendedName>
    <alternativeName>
        <fullName evidence="14">Energy-coupling factor transporter probable substrate-capture protein CbiM</fullName>
        <shortName evidence="14">ECF transporter S component CbiM</shortName>
    </alternativeName>
</protein>
<dbReference type="GO" id="GO:0015087">
    <property type="term" value="F:cobalt ion transmembrane transporter activity"/>
    <property type="evidence" value="ECO:0007669"/>
    <property type="project" value="UniProtKB-UniRule"/>
</dbReference>
<dbReference type="FunFam" id="1.10.1760.20:FF:000001">
    <property type="entry name" value="Cobalt transport protein CbiM"/>
    <property type="match status" value="1"/>
</dbReference>
<evidence type="ECO:0000256" key="8">
    <source>
        <dbReference type="ARBA" id="ARBA00022729"/>
    </source>
</evidence>
<comment type="pathway">
    <text evidence="2 14">Cofactor biosynthesis; adenosylcobalamin biosynthesis.</text>
</comment>
<gene>
    <name evidence="14" type="primary">cbiM</name>
    <name evidence="15" type="ORF">SAMN05660297_01803</name>
</gene>
<dbReference type="HAMAP" id="MF_01462">
    <property type="entry name" value="CbiM"/>
    <property type="match status" value="1"/>
</dbReference>
<name>A0A1I0CWI4_9FIRM</name>
<proteinExistence type="inferred from homology"/>
<evidence type="ECO:0000256" key="13">
    <source>
        <dbReference type="ARBA" id="ARBA00060918"/>
    </source>
</evidence>
<keyword evidence="10 14" id="KW-0406">Ion transport</keyword>
<keyword evidence="12 14" id="KW-0170">Cobalt</keyword>
<evidence type="ECO:0000256" key="5">
    <source>
        <dbReference type="ARBA" id="ARBA00022475"/>
    </source>
</evidence>
<comment type="function">
    <text evidence="14">Part of the energy-coupling factor (ECF) transporter complex CbiMNOQ involved in cobalt import.</text>
</comment>
<dbReference type="Proteomes" id="UP000199568">
    <property type="component" value="Unassembled WGS sequence"/>
</dbReference>
<evidence type="ECO:0000256" key="6">
    <source>
        <dbReference type="ARBA" id="ARBA00022573"/>
    </source>
</evidence>
<feature type="transmembrane region" description="Helical" evidence="14">
    <location>
        <begin position="206"/>
        <end position="230"/>
    </location>
</feature>
<reference evidence="15 16" key="1">
    <citation type="submission" date="2016-10" db="EMBL/GenBank/DDBJ databases">
        <authorList>
            <person name="de Groot N.N."/>
        </authorList>
    </citation>
    <scope>NUCLEOTIDE SEQUENCE [LARGE SCALE GENOMIC DNA]</scope>
    <source>
        <strain evidence="15 16">DSM 18979</strain>
    </source>
</reference>
<evidence type="ECO:0000256" key="11">
    <source>
        <dbReference type="ARBA" id="ARBA00023136"/>
    </source>
</evidence>
<dbReference type="STRING" id="426128.SAMN05660297_01803"/>
<evidence type="ECO:0000256" key="10">
    <source>
        <dbReference type="ARBA" id="ARBA00023065"/>
    </source>
</evidence>
<evidence type="ECO:0000256" key="12">
    <source>
        <dbReference type="ARBA" id="ARBA00023285"/>
    </source>
</evidence>
<dbReference type="AlphaFoldDB" id="A0A1I0CWI4"/>
<dbReference type="InterPro" id="IPR002751">
    <property type="entry name" value="CbiM/NikMN"/>
</dbReference>
<evidence type="ECO:0000256" key="7">
    <source>
        <dbReference type="ARBA" id="ARBA00022692"/>
    </source>
</evidence>
<dbReference type="Pfam" id="PF01891">
    <property type="entry name" value="CbiM"/>
    <property type="match status" value="1"/>
</dbReference>
<dbReference type="GO" id="GO:0043190">
    <property type="term" value="C:ATP-binding cassette (ABC) transporter complex"/>
    <property type="evidence" value="ECO:0007669"/>
    <property type="project" value="InterPro"/>
</dbReference>
<feature type="transmembrane region" description="Helical" evidence="14">
    <location>
        <begin position="35"/>
        <end position="53"/>
    </location>
</feature>
<dbReference type="EMBL" id="FOHU01000006">
    <property type="protein sequence ID" value="SET24208.1"/>
    <property type="molecule type" value="Genomic_DNA"/>
</dbReference>
<evidence type="ECO:0000256" key="9">
    <source>
        <dbReference type="ARBA" id="ARBA00022989"/>
    </source>
</evidence>
<keyword evidence="3 14" id="KW-0171">Cobalt transport</keyword>
<keyword evidence="5 14" id="KW-1003">Cell membrane</keyword>
<comment type="subcellular location">
    <subcellularLocation>
        <location evidence="1">Cell inner membrane</location>
        <topology evidence="1">Multi-pass membrane protein</topology>
    </subcellularLocation>
    <subcellularLocation>
        <location evidence="14">Cell membrane</location>
        <topology evidence="14">Multi-pass membrane protein</topology>
    </subcellularLocation>
</comment>
<organism evidence="15 16">
    <name type="scientific">Natronincola peptidivorans</name>
    <dbReference type="NCBI Taxonomy" id="426128"/>
    <lineage>
        <taxon>Bacteria</taxon>
        <taxon>Bacillati</taxon>
        <taxon>Bacillota</taxon>
        <taxon>Clostridia</taxon>
        <taxon>Peptostreptococcales</taxon>
        <taxon>Natronincolaceae</taxon>
        <taxon>Natronincola</taxon>
    </lineage>
</organism>
<evidence type="ECO:0000256" key="2">
    <source>
        <dbReference type="ARBA" id="ARBA00004953"/>
    </source>
</evidence>
<keyword evidence="6 14" id="KW-0169">Cobalamin biosynthesis</keyword>
<dbReference type="RefSeq" id="WP_090442544.1">
    <property type="nucleotide sequence ID" value="NZ_FOHU01000006.1"/>
</dbReference>
<dbReference type="PANTHER" id="PTHR43627:SF1">
    <property type="entry name" value="COBALT TRANSPORT PROTEIN CBIM"/>
    <property type="match status" value="1"/>
</dbReference>
<evidence type="ECO:0000256" key="14">
    <source>
        <dbReference type="HAMAP-Rule" id="MF_01462"/>
    </source>
</evidence>
<keyword evidence="7 14" id="KW-0812">Transmembrane</keyword>
<accession>A0A1I0CWI4</accession>
<evidence type="ECO:0000313" key="16">
    <source>
        <dbReference type="Proteomes" id="UP000199568"/>
    </source>
</evidence>
<keyword evidence="16" id="KW-1185">Reference proteome</keyword>
<dbReference type="PANTHER" id="PTHR43627">
    <property type="match status" value="1"/>
</dbReference>
<evidence type="ECO:0000256" key="3">
    <source>
        <dbReference type="ARBA" id="ARBA00022426"/>
    </source>
</evidence>
<dbReference type="Gene3D" id="1.10.1760.20">
    <property type="match status" value="1"/>
</dbReference>
<keyword evidence="9 14" id="KW-1133">Transmembrane helix</keyword>
<feature type="transmembrane region" description="Helical" evidence="14">
    <location>
        <begin position="164"/>
        <end position="185"/>
    </location>
</feature>
<comment type="similarity">
    <text evidence="13 14">Belongs to the CbiM family.</text>
</comment>
<feature type="transmembrane region" description="Helical" evidence="14">
    <location>
        <begin position="97"/>
        <end position="118"/>
    </location>
</feature>
<dbReference type="NCBIfam" id="NF006184">
    <property type="entry name" value="PRK08319.1"/>
    <property type="match status" value="1"/>
</dbReference>
<dbReference type="UniPathway" id="UPA00148"/>
<keyword evidence="8" id="KW-0732">Signal</keyword>